<evidence type="ECO:0000256" key="7">
    <source>
        <dbReference type="ARBA" id="ARBA00022985"/>
    </source>
</evidence>
<keyword evidence="10 11" id="KW-0472">Membrane</keyword>
<dbReference type="PANTHER" id="PTHR30561:SF9">
    <property type="entry name" value="4-AMINO-4-DEOXY-L-ARABINOSE-PHOSPHOUNDECAPRENOL FLIPPASE SUBUNIT ARNF-RELATED"/>
    <property type="match status" value="1"/>
</dbReference>
<keyword evidence="3" id="KW-0444">Lipid biosynthesis</keyword>
<dbReference type="Pfam" id="PF00892">
    <property type="entry name" value="EamA"/>
    <property type="match status" value="1"/>
</dbReference>
<keyword evidence="5" id="KW-0441">Lipid A biosynthesis</keyword>
<evidence type="ECO:0000313" key="13">
    <source>
        <dbReference type="EMBL" id="ROO29534.1"/>
    </source>
</evidence>
<organism evidence="13 14">
    <name type="scientific">Salinisphaera orenii MK-B5</name>
    <dbReference type="NCBI Taxonomy" id="856730"/>
    <lineage>
        <taxon>Bacteria</taxon>
        <taxon>Pseudomonadati</taxon>
        <taxon>Pseudomonadota</taxon>
        <taxon>Gammaproteobacteria</taxon>
        <taxon>Salinisphaerales</taxon>
        <taxon>Salinisphaeraceae</taxon>
        <taxon>Salinisphaera</taxon>
    </lineage>
</organism>
<accession>A0A423PVC3</accession>
<evidence type="ECO:0000256" key="8">
    <source>
        <dbReference type="ARBA" id="ARBA00022989"/>
    </source>
</evidence>
<evidence type="ECO:0000256" key="9">
    <source>
        <dbReference type="ARBA" id="ARBA00023098"/>
    </source>
</evidence>
<dbReference type="SUPFAM" id="SSF103481">
    <property type="entry name" value="Multidrug resistance efflux transporter EmrE"/>
    <property type="match status" value="1"/>
</dbReference>
<reference evidence="13 14" key="1">
    <citation type="submission" date="2013-10" db="EMBL/GenBank/DDBJ databases">
        <title>Salinisphaera orenii MK-B5 Genome Sequencing.</title>
        <authorList>
            <person name="Lai Q."/>
            <person name="Li C."/>
            <person name="Shao Z."/>
        </authorList>
    </citation>
    <scope>NUCLEOTIDE SEQUENCE [LARGE SCALE GENOMIC DNA]</scope>
    <source>
        <strain evidence="13 14">MK-B5</strain>
    </source>
</reference>
<feature type="transmembrane region" description="Helical" evidence="11">
    <location>
        <begin position="66"/>
        <end position="86"/>
    </location>
</feature>
<dbReference type="GO" id="GO:0022857">
    <property type="term" value="F:transmembrane transporter activity"/>
    <property type="evidence" value="ECO:0007669"/>
    <property type="project" value="InterPro"/>
</dbReference>
<name>A0A423PVC3_9GAMM</name>
<dbReference type="GO" id="GO:0005886">
    <property type="term" value="C:plasma membrane"/>
    <property type="evidence" value="ECO:0007669"/>
    <property type="project" value="UniProtKB-SubCell"/>
</dbReference>
<dbReference type="AlphaFoldDB" id="A0A423PVC3"/>
<dbReference type="Proteomes" id="UP000283993">
    <property type="component" value="Unassembled WGS sequence"/>
</dbReference>
<dbReference type="GO" id="GO:0009245">
    <property type="term" value="P:lipid A biosynthetic process"/>
    <property type="evidence" value="ECO:0007669"/>
    <property type="project" value="UniProtKB-KW"/>
</dbReference>
<evidence type="ECO:0000256" key="3">
    <source>
        <dbReference type="ARBA" id="ARBA00022516"/>
    </source>
</evidence>
<evidence type="ECO:0000256" key="11">
    <source>
        <dbReference type="SAM" id="Phobius"/>
    </source>
</evidence>
<evidence type="ECO:0000256" key="1">
    <source>
        <dbReference type="ARBA" id="ARBA00004651"/>
    </source>
</evidence>
<comment type="caution">
    <text evidence="13">The sequence shown here is derived from an EMBL/GenBank/DDBJ whole genome shotgun (WGS) entry which is preliminary data.</text>
</comment>
<keyword evidence="9" id="KW-0443">Lipid metabolism</keyword>
<sequence length="138" mass="14344">MPVEAPVPSGRRSGARGGALVDLSAILLGVAVGLASLAQILLKHGMNRAGDAASGHIWLRPLRQPLVLAGMSAQVLLTCIWLVVLSHVDVGLAFPVLALSYVLVVAYSALWLGETVGRRRWLGVLLIVVGVGVLARGA</sequence>
<keyword evidence="2" id="KW-1003">Cell membrane</keyword>
<feature type="transmembrane region" description="Helical" evidence="11">
    <location>
        <begin position="92"/>
        <end position="113"/>
    </location>
</feature>
<dbReference type="GO" id="GO:0016740">
    <property type="term" value="F:transferase activity"/>
    <property type="evidence" value="ECO:0007669"/>
    <property type="project" value="UniProtKB-KW"/>
</dbReference>
<dbReference type="GO" id="GO:0009103">
    <property type="term" value="P:lipopolysaccharide biosynthetic process"/>
    <property type="evidence" value="ECO:0007669"/>
    <property type="project" value="UniProtKB-KW"/>
</dbReference>
<evidence type="ECO:0000256" key="5">
    <source>
        <dbReference type="ARBA" id="ARBA00022556"/>
    </source>
</evidence>
<gene>
    <name evidence="13" type="ORF">SAOR_03570</name>
</gene>
<protein>
    <submittedName>
        <fullName evidence="13">4-amino-4-deoxy-L-arabinose transferase</fullName>
    </submittedName>
</protein>
<dbReference type="EMBL" id="AYKH01000004">
    <property type="protein sequence ID" value="ROO29534.1"/>
    <property type="molecule type" value="Genomic_DNA"/>
</dbReference>
<keyword evidence="4" id="KW-0997">Cell inner membrane</keyword>
<evidence type="ECO:0000256" key="10">
    <source>
        <dbReference type="ARBA" id="ARBA00023136"/>
    </source>
</evidence>
<keyword evidence="8 11" id="KW-1133">Transmembrane helix</keyword>
<dbReference type="Gene3D" id="1.10.3730.20">
    <property type="match status" value="1"/>
</dbReference>
<keyword evidence="7" id="KW-0448">Lipopolysaccharide biosynthesis</keyword>
<dbReference type="InterPro" id="IPR037185">
    <property type="entry name" value="EmrE-like"/>
</dbReference>
<dbReference type="InterPro" id="IPR000620">
    <property type="entry name" value="EamA_dom"/>
</dbReference>
<proteinExistence type="predicted"/>
<evidence type="ECO:0000313" key="14">
    <source>
        <dbReference type="Proteomes" id="UP000283993"/>
    </source>
</evidence>
<evidence type="ECO:0000256" key="6">
    <source>
        <dbReference type="ARBA" id="ARBA00022692"/>
    </source>
</evidence>
<comment type="subcellular location">
    <subcellularLocation>
        <location evidence="1">Cell membrane</location>
        <topology evidence="1">Multi-pass membrane protein</topology>
    </subcellularLocation>
</comment>
<dbReference type="PANTHER" id="PTHR30561">
    <property type="entry name" value="SMR FAMILY PROTON-DEPENDENT DRUG EFFLUX TRANSPORTER SUGE"/>
    <property type="match status" value="1"/>
</dbReference>
<keyword evidence="13" id="KW-0808">Transferase</keyword>
<feature type="transmembrane region" description="Helical" evidence="11">
    <location>
        <begin position="120"/>
        <end position="137"/>
    </location>
</feature>
<evidence type="ECO:0000259" key="12">
    <source>
        <dbReference type="Pfam" id="PF00892"/>
    </source>
</evidence>
<dbReference type="InterPro" id="IPR000390">
    <property type="entry name" value="Small_drug/metabolite_transptr"/>
</dbReference>
<keyword evidence="14" id="KW-1185">Reference proteome</keyword>
<feature type="domain" description="EamA" evidence="12">
    <location>
        <begin position="58"/>
        <end position="134"/>
    </location>
</feature>
<evidence type="ECO:0000256" key="4">
    <source>
        <dbReference type="ARBA" id="ARBA00022519"/>
    </source>
</evidence>
<feature type="transmembrane region" description="Helical" evidence="11">
    <location>
        <begin position="20"/>
        <end position="42"/>
    </location>
</feature>
<evidence type="ECO:0000256" key="2">
    <source>
        <dbReference type="ARBA" id="ARBA00022475"/>
    </source>
</evidence>
<keyword evidence="6 11" id="KW-0812">Transmembrane</keyword>